<dbReference type="InterPro" id="IPR039420">
    <property type="entry name" value="WalR-like"/>
</dbReference>
<dbReference type="CDD" id="cd17535">
    <property type="entry name" value="REC_NarL-like"/>
    <property type="match status" value="1"/>
</dbReference>
<evidence type="ECO:0000256" key="2">
    <source>
        <dbReference type="ARBA" id="ARBA00023125"/>
    </source>
</evidence>
<gene>
    <name evidence="6" type="ORF">PDMSB3_0300</name>
</gene>
<dbReference type="InterPro" id="IPR016032">
    <property type="entry name" value="Sig_transdc_resp-reg_C-effctor"/>
</dbReference>
<reference evidence="6 7" key="1">
    <citation type="submission" date="2019-08" db="EMBL/GenBank/DDBJ databases">
        <authorList>
            <person name="Herpell B J."/>
        </authorList>
    </citation>
    <scope>NUCLEOTIDE SEQUENCE [LARGE SCALE GENOMIC DNA]</scope>
    <source>
        <strain evidence="7">Msb3</strain>
    </source>
</reference>
<dbReference type="InterPro" id="IPR000792">
    <property type="entry name" value="Tscrpt_reg_LuxR_C"/>
</dbReference>
<accession>A0A5Q4ZFG8</accession>
<keyword evidence="2 6" id="KW-0238">DNA-binding</keyword>
<dbReference type="GO" id="GO:0000160">
    <property type="term" value="P:phosphorelay signal transduction system"/>
    <property type="evidence" value="ECO:0007669"/>
    <property type="project" value="InterPro"/>
</dbReference>
<comment type="caution">
    <text evidence="3">Lacks conserved residue(s) required for the propagation of feature annotation.</text>
</comment>
<dbReference type="PROSITE" id="PS50043">
    <property type="entry name" value="HTH_LUXR_2"/>
    <property type="match status" value="1"/>
</dbReference>
<evidence type="ECO:0000313" key="6">
    <source>
        <dbReference type="EMBL" id="VVD31603.1"/>
    </source>
</evidence>
<dbReference type="AlphaFoldDB" id="A0A5Q4ZFG8"/>
<dbReference type="RefSeq" id="WP_007178901.1">
    <property type="nucleotide sequence ID" value="NZ_LR699554.1"/>
</dbReference>
<proteinExistence type="predicted"/>
<dbReference type="PROSITE" id="PS00622">
    <property type="entry name" value="HTH_LUXR_1"/>
    <property type="match status" value="1"/>
</dbReference>
<keyword evidence="7" id="KW-1185">Reference proteome</keyword>
<dbReference type="Proteomes" id="UP000325811">
    <property type="component" value="Chromosome II"/>
</dbReference>
<name>A0A5Q4ZFG8_9BURK</name>
<dbReference type="CDD" id="cd06170">
    <property type="entry name" value="LuxR_C_like"/>
    <property type="match status" value="1"/>
</dbReference>
<dbReference type="PANTHER" id="PTHR43214:SF43">
    <property type="entry name" value="TWO-COMPONENT RESPONSE REGULATOR"/>
    <property type="match status" value="1"/>
</dbReference>
<sequence length="217" mass="22843">MIKVAISDAHGVVREGLHAILRCSGDFSVVGEAVDGASTLELARTTDAALLTLGLLMPGIHGLDLISLIKNENPALRVLVVTMRAEESFAARAFKAGASGYITKNCSATEFLDAARKVGAGGVYVSVAMADEFAHGLADMGSALPHQRLSAREFEVFLLIAAGESVAGIAEKLGLSAKTVSTHRTRILEKSSLANDAALVRYAVHHSLFEDDSREAL</sequence>
<dbReference type="EMBL" id="LR699554">
    <property type="protein sequence ID" value="VVD31603.1"/>
    <property type="molecule type" value="Genomic_DNA"/>
</dbReference>
<feature type="domain" description="Response regulatory" evidence="5">
    <location>
        <begin position="3"/>
        <end position="119"/>
    </location>
</feature>
<evidence type="ECO:0000259" key="5">
    <source>
        <dbReference type="PROSITE" id="PS50110"/>
    </source>
</evidence>
<protein>
    <submittedName>
        <fullName evidence="6">Response regulator containing a CheY-like receiver domain and an HTH DNA-binding domain</fullName>
    </submittedName>
</protein>
<dbReference type="InterPro" id="IPR011006">
    <property type="entry name" value="CheY-like_superfamily"/>
</dbReference>
<dbReference type="SMART" id="SM00421">
    <property type="entry name" value="HTH_LUXR"/>
    <property type="match status" value="1"/>
</dbReference>
<dbReference type="SMART" id="SM00448">
    <property type="entry name" value="REC"/>
    <property type="match status" value="1"/>
</dbReference>
<dbReference type="KEGG" id="pdio:PDMSB3_0300.1"/>
<dbReference type="PANTHER" id="PTHR43214">
    <property type="entry name" value="TWO-COMPONENT RESPONSE REGULATOR"/>
    <property type="match status" value="1"/>
</dbReference>
<organism evidence="6 7">
    <name type="scientific">Paraburkholderia dioscoreae</name>
    <dbReference type="NCBI Taxonomy" id="2604047"/>
    <lineage>
        <taxon>Bacteria</taxon>
        <taxon>Pseudomonadati</taxon>
        <taxon>Pseudomonadota</taxon>
        <taxon>Betaproteobacteria</taxon>
        <taxon>Burkholderiales</taxon>
        <taxon>Burkholderiaceae</taxon>
        <taxon>Paraburkholderia</taxon>
    </lineage>
</organism>
<dbReference type="Gene3D" id="3.40.50.2300">
    <property type="match status" value="1"/>
</dbReference>
<dbReference type="InterPro" id="IPR001789">
    <property type="entry name" value="Sig_transdc_resp-reg_receiver"/>
</dbReference>
<dbReference type="InterPro" id="IPR058245">
    <property type="entry name" value="NreC/VraR/RcsB-like_REC"/>
</dbReference>
<keyword evidence="1" id="KW-0597">Phosphoprotein</keyword>
<dbReference type="SUPFAM" id="SSF52172">
    <property type="entry name" value="CheY-like"/>
    <property type="match status" value="1"/>
</dbReference>
<feature type="domain" description="HTH luxR-type" evidence="4">
    <location>
        <begin position="142"/>
        <end position="207"/>
    </location>
</feature>
<dbReference type="GO" id="GO:0003677">
    <property type="term" value="F:DNA binding"/>
    <property type="evidence" value="ECO:0007669"/>
    <property type="project" value="UniProtKB-KW"/>
</dbReference>
<dbReference type="GO" id="GO:0006355">
    <property type="term" value="P:regulation of DNA-templated transcription"/>
    <property type="evidence" value="ECO:0007669"/>
    <property type="project" value="InterPro"/>
</dbReference>
<evidence type="ECO:0000256" key="3">
    <source>
        <dbReference type="PROSITE-ProRule" id="PRU00169"/>
    </source>
</evidence>
<dbReference type="PROSITE" id="PS50110">
    <property type="entry name" value="RESPONSE_REGULATORY"/>
    <property type="match status" value="1"/>
</dbReference>
<dbReference type="SUPFAM" id="SSF46894">
    <property type="entry name" value="C-terminal effector domain of the bipartite response regulators"/>
    <property type="match status" value="1"/>
</dbReference>
<dbReference type="Pfam" id="PF00072">
    <property type="entry name" value="Response_reg"/>
    <property type="match status" value="1"/>
</dbReference>
<dbReference type="PRINTS" id="PR00038">
    <property type="entry name" value="HTHLUXR"/>
</dbReference>
<dbReference type="Pfam" id="PF00196">
    <property type="entry name" value="GerE"/>
    <property type="match status" value="1"/>
</dbReference>
<evidence type="ECO:0000259" key="4">
    <source>
        <dbReference type="PROSITE" id="PS50043"/>
    </source>
</evidence>
<evidence type="ECO:0000313" key="7">
    <source>
        <dbReference type="Proteomes" id="UP000325811"/>
    </source>
</evidence>
<evidence type="ECO:0000256" key="1">
    <source>
        <dbReference type="ARBA" id="ARBA00022553"/>
    </source>
</evidence>